<dbReference type="PANTHER" id="PTHR36223:SF1">
    <property type="entry name" value="TRANSCRIPTION ELONGATION FACTOR EAF N-TERMINAL DOMAIN-CONTAINING PROTEIN"/>
    <property type="match status" value="1"/>
</dbReference>
<gene>
    <name evidence="3" type="ORF">CONPUDRAFT_135863</name>
</gene>
<dbReference type="PANTHER" id="PTHR36223">
    <property type="entry name" value="BETA-LACTAMASE-TYPE TRANSPEPTIDASE FOLD DOMAIN CONTAINING PROTEIN"/>
    <property type="match status" value="1"/>
</dbReference>
<dbReference type="GeneID" id="19200812"/>
<feature type="coiled-coil region" evidence="1">
    <location>
        <begin position="221"/>
        <end position="248"/>
    </location>
</feature>
<evidence type="ECO:0000313" key="4">
    <source>
        <dbReference type="Proteomes" id="UP000053558"/>
    </source>
</evidence>
<keyword evidence="1" id="KW-0175">Coiled coil</keyword>
<sequence length="274" mass="31037">MRFGDFSASVIVDGSPLQEYDIVVDEDEQEVTCYIPSRSGKRFSVKWNDWMWERGLDSSGYVTLDGLKCIGRVIDTTKDNTAERSGFDLDERTVRDFMFSNLRLTDDDAYLRIPGLEKLGEISLEIWRGRCMGPGAHLRFGTPNDNRIVHERTKKAMVHCVGFAEERSLLYPTTSVNFHTLGTHPAARFIFKYKPLEVLQAQGIAPPPIAELSPTRTISSCRHASARIRALELEVARLQRKRSSHTAVSVRSVSDERPAKRIRHEVDGDIIDLT</sequence>
<dbReference type="Proteomes" id="UP000053558">
    <property type="component" value="Unassembled WGS sequence"/>
</dbReference>
<organism evidence="3 4">
    <name type="scientific">Coniophora puteana (strain RWD-64-598)</name>
    <name type="common">Brown rot fungus</name>
    <dbReference type="NCBI Taxonomy" id="741705"/>
    <lineage>
        <taxon>Eukaryota</taxon>
        <taxon>Fungi</taxon>
        <taxon>Dikarya</taxon>
        <taxon>Basidiomycota</taxon>
        <taxon>Agaricomycotina</taxon>
        <taxon>Agaricomycetes</taxon>
        <taxon>Agaricomycetidae</taxon>
        <taxon>Boletales</taxon>
        <taxon>Coniophorineae</taxon>
        <taxon>Coniophoraceae</taxon>
        <taxon>Coniophora</taxon>
    </lineage>
</organism>
<proteinExistence type="predicted"/>
<dbReference type="AlphaFoldDB" id="A0A5M3MZ41"/>
<feature type="domain" description="DUF7918" evidence="2">
    <location>
        <begin position="7"/>
        <end position="206"/>
    </location>
</feature>
<comment type="caution">
    <text evidence="3">The sequence shown here is derived from an EMBL/GenBank/DDBJ whole genome shotgun (WGS) entry which is preliminary data.</text>
</comment>
<dbReference type="Pfam" id="PF25534">
    <property type="entry name" value="DUF7918"/>
    <property type="match status" value="1"/>
</dbReference>
<dbReference type="EMBL" id="JH711575">
    <property type="protein sequence ID" value="EIW84410.1"/>
    <property type="molecule type" value="Genomic_DNA"/>
</dbReference>
<name>A0A5M3MZ41_CONPW</name>
<dbReference type="RefSeq" id="XP_007766117.1">
    <property type="nucleotide sequence ID" value="XM_007767927.1"/>
</dbReference>
<evidence type="ECO:0000256" key="1">
    <source>
        <dbReference type="SAM" id="Coils"/>
    </source>
</evidence>
<dbReference type="OMA" id="VRPIMFT"/>
<keyword evidence="4" id="KW-1185">Reference proteome</keyword>
<evidence type="ECO:0000313" key="3">
    <source>
        <dbReference type="EMBL" id="EIW84410.1"/>
    </source>
</evidence>
<evidence type="ECO:0000259" key="2">
    <source>
        <dbReference type="Pfam" id="PF25534"/>
    </source>
</evidence>
<accession>A0A5M3MZ41</accession>
<dbReference type="OrthoDB" id="3364132at2759"/>
<dbReference type="InterPro" id="IPR057678">
    <property type="entry name" value="DUF7918"/>
</dbReference>
<dbReference type="KEGG" id="cput:CONPUDRAFT_135863"/>
<protein>
    <recommendedName>
        <fullName evidence="2">DUF7918 domain-containing protein</fullName>
    </recommendedName>
</protein>
<reference evidence="4" key="1">
    <citation type="journal article" date="2012" name="Science">
        <title>The Paleozoic origin of enzymatic lignin decomposition reconstructed from 31 fungal genomes.</title>
        <authorList>
            <person name="Floudas D."/>
            <person name="Binder M."/>
            <person name="Riley R."/>
            <person name="Barry K."/>
            <person name="Blanchette R.A."/>
            <person name="Henrissat B."/>
            <person name="Martinez A.T."/>
            <person name="Otillar R."/>
            <person name="Spatafora J.W."/>
            <person name="Yadav J.S."/>
            <person name="Aerts A."/>
            <person name="Benoit I."/>
            <person name="Boyd A."/>
            <person name="Carlson A."/>
            <person name="Copeland A."/>
            <person name="Coutinho P.M."/>
            <person name="de Vries R.P."/>
            <person name="Ferreira P."/>
            <person name="Findley K."/>
            <person name="Foster B."/>
            <person name="Gaskell J."/>
            <person name="Glotzer D."/>
            <person name="Gorecki P."/>
            <person name="Heitman J."/>
            <person name="Hesse C."/>
            <person name="Hori C."/>
            <person name="Igarashi K."/>
            <person name="Jurgens J.A."/>
            <person name="Kallen N."/>
            <person name="Kersten P."/>
            <person name="Kohler A."/>
            <person name="Kuees U."/>
            <person name="Kumar T.K.A."/>
            <person name="Kuo A."/>
            <person name="LaButti K."/>
            <person name="Larrondo L.F."/>
            <person name="Lindquist E."/>
            <person name="Ling A."/>
            <person name="Lombard V."/>
            <person name="Lucas S."/>
            <person name="Lundell T."/>
            <person name="Martin R."/>
            <person name="McLaughlin D.J."/>
            <person name="Morgenstern I."/>
            <person name="Morin E."/>
            <person name="Murat C."/>
            <person name="Nagy L.G."/>
            <person name="Nolan M."/>
            <person name="Ohm R.A."/>
            <person name="Patyshakuliyeva A."/>
            <person name="Rokas A."/>
            <person name="Ruiz-Duenas F.J."/>
            <person name="Sabat G."/>
            <person name="Salamov A."/>
            <person name="Samejima M."/>
            <person name="Schmutz J."/>
            <person name="Slot J.C."/>
            <person name="St John F."/>
            <person name="Stenlid J."/>
            <person name="Sun H."/>
            <person name="Sun S."/>
            <person name="Syed K."/>
            <person name="Tsang A."/>
            <person name="Wiebenga A."/>
            <person name="Young D."/>
            <person name="Pisabarro A."/>
            <person name="Eastwood D.C."/>
            <person name="Martin F."/>
            <person name="Cullen D."/>
            <person name="Grigoriev I.V."/>
            <person name="Hibbett D.S."/>
        </authorList>
    </citation>
    <scope>NUCLEOTIDE SEQUENCE [LARGE SCALE GENOMIC DNA]</scope>
    <source>
        <strain evidence="4">RWD-64-598 SS2</strain>
    </source>
</reference>